<evidence type="ECO:0000256" key="5">
    <source>
        <dbReference type="SAM" id="Phobius"/>
    </source>
</evidence>
<reference evidence="7" key="1">
    <citation type="journal article" date="2019" name="Int. J. Syst. Evol. Microbiol.">
        <title>The Global Catalogue of Microorganisms (GCM) 10K type strain sequencing project: providing services to taxonomists for standard genome sequencing and annotation.</title>
        <authorList>
            <consortium name="The Broad Institute Genomics Platform"/>
            <consortium name="The Broad Institute Genome Sequencing Center for Infectious Disease"/>
            <person name="Wu L."/>
            <person name="Ma J."/>
        </authorList>
    </citation>
    <scope>NUCLEOTIDE SEQUENCE [LARGE SCALE GENOMIC DNA]</scope>
    <source>
        <strain evidence="7">CCUG 60214</strain>
    </source>
</reference>
<organism evidence="6 7">
    <name type="scientific">Saccharothrix hoggarensis</name>
    <dbReference type="NCBI Taxonomy" id="913853"/>
    <lineage>
        <taxon>Bacteria</taxon>
        <taxon>Bacillati</taxon>
        <taxon>Actinomycetota</taxon>
        <taxon>Actinomycetes</taxon>
        <taxon>Pseudonocardiales</taxon>
        <taxon>Pseudonocardiaceae</taxon>
        <taxon>Saccharothrix</taxon>
    </lineage>
</organism>
<evidence type="ECO:0000256" key="2">
    <source>
        <dbReference type="ARBA" id="ARBA00022692"/>
    </source>
</evidence>
<dbReference type="Proteomes" id="UP001597168">
    <property type="component" value="Unassembled WGS sequence"/>
</dbReference>
<feature type="transmembrane region" description="Helical" evidence="5">
    <location>
        <begin position="91"/>
        <end position="114"/>
    </location>
</feature>
<protein>
    <submittedName>
        <fullName evidence="6">MFS transporter</fullName>
    </submittedName>
</protein>
<evidence type="ECO:0000313" key="6">
    <source>
        <dbReference type="EMBL" id="MFD1151761.1"/>
    </source>
</evidence>
<sequence length="150" mass="15078">MTSPPPPDRDARRARIAVAALFFVNGAVFANAVPRYPELKAGLGLSNAVFGSVVAAFPSGALFVAGSLDAIADVGANAQGLRKERRYGRSILNSLHGVWSIGAVVGGLMGAAAAGPAVPVPWHLTSAAVLCGCAVAATSRFLLDGPQAAA</sequence>
<keyword evidence="4 5" id="KW-0472">Membrane</keyword>
<evidence type="ECO:0000256" key="1">
    <source>
        <dbReference type="ARBA" id="ARBA00004141"/>
    </source>
</evidence>
<comment type="caution">
    <text evidence="6">The sequence shown here is derived from an EMBL/GenBank/DDBJ whole genome shotgun (WGS) entry which is preliminary data.</text>
</comment>
<dbReference type="EMBL" id="JBHTLK010000274">
    <property type="protein sequence ID" value="MFD1151761.1"/>
    <property type="molecule type" value="Genomic_DNA"/>
</dbReference>
<gene>
    <name evidence="6" type="ORF">ACFQ3T_31890</name>
</gene>
<comment type="subcellular location">
    <subcellularLocation>
        <location evidence="1">Membrane</location>
        <topology evidence="1">Multi-pass membrane protein</topology>
    </subcellularLocation>
</comment>
<evidence type="ECO:0000256" key="3">
    <source>
        <dbReference type="ARBA" id="ARBA00022989"/>
    </source>
</evidence>
<evidence type="ECO:0000313" key="7">
    <source>
        <dbReference type="Proteomes" id="UP001597168"/>
    </source>
</evidence>
<dbReference type="PANTHER" id="PTHR23514">
    <property type="entry name" value="BYPASS OF STOP CODON PROTEIN 6"/>
    <property type="match status" value="1"/>
</dbReference>
<accession>A0ABW3R4D0</accession>
<proteinExistence type="predicted"/>
<keyword evidence="7" id="KW-1185">Reference proteome</keyword>
<keyword evidence="3 5" id="KW-1133">Transmembrane helix</keyword>
<feature type="non-terminal residue" evidence="6">
    <location>
        <position position="150"/>
    </location>
</feature>
<dbReference type="InterPro" id="IPR051788">
    <property type="entry name" value="MFS_Transporter"/>
</dbReference>
<feature type="transmembrane region" description="Helical" evidence="5">
    <location>
        <begin position="48"/>
        <end position="71"/>
    </location>
</feature>
<keyword evidence="2 5" id="KW-0812">Transmembrane</keyword>
<feature type="transmembrane region" description="Helical" evidence="5">
    <location>
        <begin position="120"/>
        <end position="143"/>
    </location>
</feature>
<evidence type="ECO:0000256" key="4">
    <source>
        <dbReference type="ARBA" id="ARBA00023136"/>
    </source>
</evidence>
<name>A0ABW3R4D0_9PSEU</name>
<dbReference type="PANTHER" id="PTHR23514:SF13">
    <property type="entry name" value="INNER MEMBRANE PROTEIN YBJJ"/>
    <property type="match status" value="1"/>
</dbReference>